<accession>A0A977KUU8</accession>
<evidence type="ECO:0000313" key="2">
    <source>
        <dbReference type="EMBL" id="UXE58955.1"/>
    </source>
</evidence>
<evidence type="ECO:0000256" key="1">
    <source>
        <dbReference type="PIRSR" id="PIRSR016184-1"/>
    </source>
</evidence>
<dbReference type="Proteomes" id="UP001065613">
    <property type="component" value="Chromosome"/>
</dbReference>
<dbReference type="EMBL" id="CP073041">
    <property type="protein sequence ID" value="UXE58955.1"/>
    <property type="molecule type" value="Genomic_DNA"/>
</dbReference>
<dbReference type="Gene3D" id="3.10.310.10">
    <property type="entry name" value="Diaminopimelate Epimerase, Chain A, domain 1"/>
    <property type="match status" value="2"/>
</dbReference>
<dbReference type="KEGG" id="wna:KA717_23545"/>
<dbReference type="GO" id="GO:0005737">
    <property type="term" value="C:cytoplasm"/>
    <property type="evidence" value="ECO:0007669"/>
    <property type="project" value="TreeGrafter"/>
</dbReference>
<dbReference type="SUPFAM" id="SSF54506">
    <property type="entry name" value="Diaminopimelate epimerase-like"/>
    <property type="match status" value="1"/>
</dbReference>
<feature type="active site" evidence="1">
    <location>
        <position position="46"/>
    </location>
</feature>
<dbReference type="PANTHER" id="PTHR13774">
    <property type="entry name" value="PHENAZINE BIOSYNTHESIS PROTEIN"/>
    <property type="match status" value="1"/>
</dbReference>
<dbReference type="Pfam" id="PF02567">
    <property type="entry name" value="PhzC-PhzF"/>
    <property type="match status" value="1"/>
</dbReference>
<dbReference type="PANTHER" id="PTHR13774:SF32">
    <property type="entry name" value="ANTISENSE-ENHANCING SEQUENCE 1"/>
    <property type="match status" value="1"/>
</dbReference>
<name>A0A977KUU8_9CYAN</name>
<organism evidence="2">
    <name type="scientific">Woronichinia naegeliana WA131</name>
    <dbReference type="NCBI Taxonomy" id="2824559"/>
    <lineage>
        <taxon>Bacteria</taxon>
        <taxon>Bacillati</taxon>
        <taxon>Cyanobacteriota</taxon>
        <taxon>Cyanophyceae</taxon>
        <taxon>Synechococcales</taxon>
        <taxon>Coelosphaeriaceae</taxon>
        <taxon>Woronichinia</taxon>
    </lineage>
</organism>
<sequence>MRYAFYTADVFTETIFGGNPLAVFPDAVGLTGPQMQKVAAEINYSETVFVFPPATPNGTKRLRIFTPKAEIPFAGHPTVGTAFVLVAIAAVPMTGPEMTLYFEEGVGIIPVKVLWENDQPVYSELTAAQLPEIGPEPPPVHILAEILSLKPGQILTGEYAPQALSSGLPFLLIPLRDQSAIAAVKLRRELWQQYLSSFWASSVYVFTFDTSSSSIDLRARMFAPNLGIEEDPATGSAATVLGAYLAQRDRAVCLQSGQEELLTWQVEQGIEMGRPSLLKIQVTQSTDGIKKITVGGSSVLVSQGMMEIPVF</sequence>
<dbReference type="AlphaFoldDB" id="A0A977KUU8"/>
<gene>
    <name evidence="2" type="ORF">KA717_23545</name>
</gene>
<dbReference type="InterPro" id="IPR003719">
    <property type="entry name" value="Phenazine_PhzF-like"/>
</dbReference>
<proteinExistence type="predicted"/>
<dbReference type="GO" id="GO:0016853">
    <property type="term" value="F:isomerase activity"/>
    <property type="evidence" value="ECO:0007669"/>
    <property type="project" value="TreeGrafter"/>
</dbReference>
<dbReference type="PIRSF" id="PIRSF016184">
    <property type="entry name" value="PhzC_PhzF"/>
    <property type="match status" value="1"/>
</dbReference>
<reference evidence="2" key="1">
    <citation type="submission" date="2021-04" db="EMBL/GenBank/DDBJ databases">
        <title>Genome sequence of Woronichinia naegeliana from Washington state freshwater lake bloom.</title>
        <authorList>
            <person name="Dreher T.W."/>
        </authorList>
    </citation>
    <scope>NUCLEOTIDE SEQUENCE</scope>
    <source>
        <strain evidence="2">WA131</strain>
    </source>
</reference>
<protein>
    <submittedName>
        <fullName evidence="2">PhzF family phenazine biosynthesis protein</fullName>
    </submittedName>
</protein>
<dbReference type="NCBIfam" id="TIGR00654">
    <property type="entry name" value="PhzF_family"/>
    <property type="match status" value="1"/>
</dbReference>